<dbReference type="SUPFAM" id="SSF89963">
    <property type="entry name" value="YajQ-like"/>
    <property type="match status" value="2"/>
</dbReference>
<gene>
    <name evidence="4" type="ORF">TW81_13665</name>
</gene>
<dbReference type="STRING" id="579748.TW81_13665"/>
<dbReference type="CDD" id="cd11740">
    <property type="entry name" value="YajQ_like"/>
    <property type="match status" value="1"/>
</dbReference>
<dbReference type="HAMAP" id="MF_00632">
    <property type="entry name" value="UPF0234"/>
    <property type="match status" value="1"/>
</dbReference>
<dbReference type="RefSeq" id="WP_045956288.1">
    <property type="nucleotide sequence ID" value="NZ_JXXV01000024.1"/>
</dbReference>
<keyword evidence="1 3" id="KW-0547">Nucleotide-binding</keyword>
<dbReference type="PATRIC" id="fig|579748.3.peg.2826"/>
<dbReference type="Gene3D" id="3.30.70.860">
    <property type="match status" value="1"/>
</dbReference>
<name>A0A0F4NHQ7_9VIBR</name>
<dbReference type="FunFam" id="3.30.70.860:FF:000001">
    <property type="entry name" value="UPF0234 protein YajQ"/>
    <property type="match status" value="1"/>
</dbReference>
<proteinExistence type="inferred from homology"/>
<dbReference type="InterPro" id="IPR035571">
    <property type="entry name" value="UPF0234-like_C"/>
</dbReference>
<dbReference type="Pfam" id="PF04461">
    <property type="entry name" value="YajQ"/>
    <property type="match status" value="1"/>
</dbReference>
<comment type="caution">
    <text evidence="4">The sequence shown here is derived from an EMBL/GenBank/DDBJ whole genome shotgun (WGS) entry which is preliminary data.</text>
</comment>
<dbReference type="InterPro" id="IPR035570">
    <property type="entry name" value="UPF0234_N"/>
</dbReference>
<evidence type="ECO:0000313" key="4">
    <source>
        <dbReference type="EMBL" id="KJY82454.1"/>
    </source>
</evidence>
<evidence type="ECO:0000256" key="1">
    <source>
        <dbReference type="ARBA" id="ARBA00022741"/>
    </source>
</evidence>
<protein>
    <recommendedName>
        <fullName evidence="3">Nucleotide-binding protein TW81_13665</fullName>
    </recommendedName>
</protein>
<dbReference type="PANTHER" id="PTHR30476:SF0">
    <property type="entry name" value="UPF0234 PROTEIN YAJQ"/>
    <property type="match status" value="1"/>
</dbReference>
<dbReference type="InterPro" id="IPR036183">
    <property type="entry name" value="YajQ-like_sf"/>
</dbReference>
<keyword evidence="5" id="KW-1185">Reference proteome</keyword>
<dbReference type="OrthoDB" id="9801447at2"/>
<evidence type="ECO:0000313" key="5">
    <source>
        <dbReference type="Proteomes" id="UP000033673"/>
    </source>
</evidence>
<dbReference type="GO" id="GO:0000166">
    <property type="term" value="F:nucleotide binding"/>
    <property type="evidence" value="ECO:0007669"/>
    <property type="project" value="UniProtKB-UniRule"/>
</dbReference>
<dbReference type="EMBL" id="JXXV01000024">
    <property type="protein sequence ID" value="KJY82454.1"/>
    <property type="molecule type" value="Genomic_DNA"/>
</dbReference>
<dbReference type="GO" id="GO:0005829">
    <property type="term" value="C:cytosol"/>
    <property type="evidence" value="ECO:0007669"/>
    <property type="project" value="TreeGrafter"/>
</dbReference>
<reference evidence="4 5" key="1">
    <citation type="journal article" date="2015" name="BMC Genomics">
        <title>Genome mining reveals unlocked bioactive potential of marine Gram-negative bacteria.</title>
        <authorList>
            <person name="Machado H."/>
            <person name="Sonnenschein E.C."/>
            <person name="Melchiorsen J."/>
            <person name="Gram L."/>
        </authorList>
    </citation>
    <scope>NUCLEOTIDE SEQUENCE [LARGE SCALE GENOMIC DNA]</scope>
    <source>
        <strain evidence="4 5">S2757</strain>
    </source>
</reference>
<dbReference type="NCBIfam" id="NF003819">
    <property type="entry name" value="PRK05412.1"/>
    <property type="match status" value="1"/>
</dbReference>
<dbReference type="Proteomes" id="UP000033673">
    <property type="component" value="Unassembled WGS sequence"/>
</dbReference>
<comment type="similarity">
    <text evidence="2 3">Belongs to the YajQ family.</text>
</comment>
<dbReference type="PANTHER" id="PTHR30476">
    <property type="entry name" value="UPF0234 PROTEIN YAJQ"/>
    <property type="match status" value="1"/>
</dbReference>
<evidence type="ECO:0000256" key="3">
    <source>
        <dbReference type="HAMAP-Rule" id="MF_00632"/>
    </source>
</evidence>
<accession>A0A0F4NHQ7</accession>
<evidence type="ECO:0000256" key="2">
    <source>
        <dbReference type="ARBA" id="ARBA00093450"/>
    </source>
</evidence>
<sequence>MPSFDIVSEIDSVELRNAVDNATRELSTRFDFRGVQASFEMQKDESVKLNAEGDFQLKQMRDILRGHLAKRGVDANAMEAKPEEATGRNWHQIVLFKQGIETPMAKKIVKLIKDNKMKVQASIQGEKVRVTGKKRDDLQAVIALIRESELGQPFQYENFRD</sequence>
<comment type="function">
    <text evidence="3">Nucleotide-binding protein.</text>
</comment>
<organism evidence="4 5">
    <name type="scientific">Vibrio galatheae</name>
    <dbReference type="NCBI Taxonomy" id="579748"/>
    <lineage>
        <taxon>Bacteria</taxon>
        <taxon>Pseudomonadati</taxon>
        <taxon>Pseudomonadota</taxon>
        <taxon>Gammaproteobacteria</taxon>
        <taxon>Vibrionales</taxon>
        <taxon>Vibrionaceae</taxon>
        <taxon>Vibrio</taxon>
    </lineage>
</organism>
<dbReference type="Gene3D" id="3.30.70.990">
    <property type="entry name" value="YajQ-like, domain 2"/>
    <property type="match status" value="1"/>
</dbReference>
<dbReference type="InterPro" id="IPR007551">
    <property type="entry name" value="YajQ/Smlt4090-like"/>
</dbReference>
<dbReference type="AlphaFoldDB" id="A0A0F4NHQ7"/>